<sequence>MLQQELLQIKNSLLLQEDVAMLNQWTKLRYETQLIAMYAFV</sequence>
<name>A0A090QLY4_9FLAO</name>
<dbReference type="STRING" id="319236.BST91_07745"/>
<evidence type="ECO:0000313" key="1">
    <source>
        <dbReference type="EMBL" id="GAK96516.1"/>
    </source>
</evidence>
<reference evidence="1" key="1">
    <citation type="journal article" date="2014" name="Genome Announc.">
        <title>Draft Genome Sequences of Marine Flavobacterium Nonlabens Strains NR17, NR24, NR27, NR32, NR33, and Ara13.</title>
        <authorList>
            <person name="Nakanishi M."/>
            <person name="Meirelles P."/>
            <person name="Suzuki R."/>
            <person name="Takatani N."/>
            <person name="Mino S."/>
            <person name="Suda W."/>
            <person name="Oshima K."/>
            <person name="Hattori M."/>
            <person name="Ohkuma M."/>
            <person name="Hosokawa M."/>
            <person name="Miyashita K."/>
            <person name="Thompson F.L."/>
            <person name="Niwa A."/>
            <person name="Sawabe T."/>
            <person name="Sawabe T."/>
        </authorList>
    </citation>
    <scope>NUCLEOTIDE SEQUENCE [LARGE SCALE GENOMIC DNA]</scope>
    <source>
        <strain evidence="1">JCM 19294</strain>
    </source>
</reference>
<gene>
    <name evidence="1" type="ORF">JCM19294_2029</name>
</gene>
<dbReference type="Proteomes" id="UP000029221">
    <property type="component" value="Unassembled WGS sequence"/>
</dbReference>
<accession>A0A090QLY4</accession>
<organism evidence="1 2">
    <name type="scientific">Nonlabens tegetincola</name>
    <dbReference type="NCBI Taxonomy" id="323273"/>
    <lineage>
        <taxon>Bacteria</taxon>
        <taxon>Pseudomonadati</taxon>
        <taxon>Bacteroidota</taxon>
        <taxon>Flavobacteriia</taxon>
        <taxon>Flavobacteriales</taxon>
        <taxon>Flavobacteriaceae</taxon>
        <taxon>Nonlabens</taxon>
    </lineage>
</organism>
<protein>
    <submittedName>
        <fullName evidence="1">Uncharacterized protein</fullName>
    </submittedName>
</protein>
<keyword evidence="2" id="KW-1185">Reference proteome</keyword>
<evidence type="ECO:0000313" key="2">
    <source>
        <dbReference type="Proteomes" id="UP000029221"/>
    </source>
</evidence>
<proteinExistence type="predicted"/>
<dbReference type="AlphaFoldDB" id="A0A090QLY4"/>
<comment type="caution">
    <text evidence="1">The sequence shown here is derived from an EMBL/GenBank/DDBJ whole genome shotgun (WGS) entry which is preliminary data.</text>
</comment>
<dbReference type="EMBL" id="BBML01000002">
    <property type="protein sequence ID" value="GAK96516.1"/>
    <property type="molecule type" value="Genomic_DNA"/>
</dbReference>